<dbReference type="InterPro" id="IPR009057">
    <property type="entry name" value="Homeodomain-like_sf"/>
</dbReference>
<dbReference type="InterPro" id="IPR036271">
    <property type="entry name" value="Tet_transcr_reg_TetR-rel_C_sf"/>
</dbReference>
<keyword evidence="3" id="KW-0804">Transcription</keyword>
<evidence type="ECO:0000313" key="7">
    <source>
        <dbReference type="Proteomes" id="UP000282818"/>
    </source>
</evidence>
<proteinExistence type="predicted"/>
<evidence type="ECO:0000313" key="6">
    <source>
        <dbReference type="EMBL" id="RVU31683.1"/>
    </source>
</evidence>
<protein>
    <submittedName>
        <fullName evidence="6">TetR family transcriptional regulator</fullName>
    </submittedName>
</protein>
<dbReference type="PROSITE" id="PS50977">
    <property type="entry name" value="HTH_TETR_2"/>
    <property type="match status" value="1"/>
</dbReference>
<dbReference type="Pfam" id="PF00440">
    <property type="entry name" value="TetR_N"/>
    <property type="match status" value="1"/>
</dbReference>
<keyword evidence="2 4" id="KW-0238">DNA-binding</keyword>
<comment type="caution">
    <text evidence="6">The sequence shown here is derived from an EMBL/GenBank/DDBJ whole genome shotgun (WGS) entry which is preliminary data.</text>
</comment>
<dbReference type="PANTHER" id="PTHR30055">
    <property type="entry name" value="HTH-TYPE TRANSCRIPTIONAL REGULATOR RUTR"/>
    <property type="match status" value="1"/>
</dbReference>
<evidence type="ECO:0000256" key="4">
    <source>
        <dbReference type="PROSITE-ProRule" id="PRU00335"/>
    </source>
</evidence>
<dbReference type="Gene3D" id="1.10.357.10">
    <property type="entry name" value="Tetracycline Repressor, domain 2"/>
    <property type="match status" value="1"/>
</dbReference>
<dbReference type="InterPro" id="IPR050109">
    <property type="entry name" value="HTH-type_TetR-like_transc_reg"/>
</dbReference>
<dbReference type="SUPFAM" id="SSF46689">
    <property type="entry name" value="Homeodomain-like"/>
    <property type="match status" value="1"/>
</dbReference>
<organism evidence="6 7">
    <name type="scientific">Neptunomonas marina</name>
    <dbReference type="NCBI Taxonomy" id="1815562"/>
    <lineage>
        <taxon>Bacteria</taxon>
        <taxon>Pseudomonadati</taxon>
        <taxon>Pseudomonadota</taxon>
        <taxon>Gammaproteobacteria</taxon>
        <taxon>Oceanospirillales</taxon>
        <taxon>Oceanospirillaceae</taxon>
        <taxon>Neptunomonas</taxon>
    </lineage>
</organism>
<gene>
    <name evidence="6" type="ORF">EOE65_06820</name>
</gene>
<dbReference type="GO" id="GO:0003700">
    <property type="term" value="F:DNA-binding transcription factor activity"/>
    <property type="evidence" value="ECO:0007669"/>
    <property type="project" value="TreeGrafter"/>
</dbReference>
<sequence length="204" mass="23818">MARRTPEEAEQTRKTLLETALALYAEHGIYSVSLKRIAAESGVTHGAVYWHFKSRDDLVLSLKEHYTLPFAEHYFEHLQAIDQNALKALKNLLIDIVTQIEANTHYHQIYTLFHKRSCELSQVPHLEPLLQQDWQTWTDYINKFLKQARKQKQLSKSTKEQPYAELLLCLIFGLLDSSHYQPKPADRKTLIRQSVQRALDGLRH</sequence>
<dbReference type="PANTHER" id="PTHR30055:SF234">
    <property type="entry name" value="HTH-TYPE TRANSCRIPTIONAL REGULATOR BETI"/>
    <property type="match status" value="1"/>
</dbReference>
<dbReference type="RefSeq" id="WP_127693542.1">
    <property type="nucleotide sequence ID" value="NZ_SACQ01000002.1"/>
</dbReference>
<feature type="DNA-binding region" description="H-T-H motif" evidence="4">
    <location>
        <begin position="33"/>
        <end position="52"/>
    </location>
</feature>
<evidence type="ECO:0000256" key="1">
    <source>
        <dbReference type="ARBA" id="ARBA00023015"/>
    </source>
</evidence>
<keyword evidence="1" id="KW-0805">Transcription regulation</keyword>
<dbReference type="GO" id="GO:0000976">
    <property type="term" value="F:transcription cis-regulatory region binding"/>
    <property type="evidence" value="ECO:0007669"/>
    <property type="project" value="TreeGrafter"/>
</dbReference>
<dbReference type="InterPro" id="IPR001647">
    <property type="entry name" value="HTH_TetR"/>
</dbReference>
<feature type="domain" description="HTH tetR-type" evidence="5">
    <location>
        <begin position="10"/>
        <end position="70"/>
    </location>
</feature>
<dbReference type="Proteomes" id="UP000282818">
    <property type="component" value="Unassembled WGS sequence"/>
</dbReference>
<accession>A0A437QBG6</accession>
<dbReference type="SUPFAM" id="SSF48498">
    <property type="entry name" value="Tetracyclin repressor-like, C-terminal domain"/>
    <property type="match status" value="1"/>
</dbReference>
<evidence type="ECO:0000256" key="3">
    <source>
        <dbReference type="ARBA" id="ARBA00023163"/>
    </source>
</evidence>
<dbReference type="AlphaFoldDB" id="A0A437QBG6"/>
<evidence type="ECO:0000259" key="5">
    <source>
        <dbReference type="PROSITE" id="PS50977"/>
    </source>
</evidence>
<keyword evidence="7" id="KW-1185">Reference proteome</keyword>
<evidence type="ECO:0000256" key="2">
    <source>
        <dbReference type="ARBA" id="ARBA00023125"/>
    </source>
</evidence>
<dbReference type="PRINTS" id="PR00455">
    <property type="entry name" value="HTHTETR"/>
</dbReference>
<name>A0A437QBG6_9GAMM</name>
<dbReference type="EMBL" id="SACQ01000002">
    <property type="protein sequence ID" value="RVU31683.1"/>
    <property type="molecule type" value="Genomic_DNA"/>
</dbReference>
<reference evidence="6 7" key="1">
    <citation type="submission" date="2019-01" db="EMBL/GenBank/DDBJ databases">
        <authorList>
            <person name="Chen W.-M."/>
        </authorList>
    </citation>
    <scope>NUCLEOTIDE SEQUENCE [LARGE SCALE GENOMIC DNA]</scope>
    <source>
        <strain evidence="6 7">HPM-16</strain>
    </source>
</reference>